<organism evidence="2 3">
    <name type="scientific">Pochonia chlamydosporia 170</name>
    <dbReference type="NCBI Taxonomy" id="1380566"/>
    <lineage>
        <taxon>Eukaryota</taxon>
        <taxon>Fungi</taxon>
        <taxon>Dikarya</taxon>
        <taxon>Ascomycota</taxon>
        <taxon>Pezizomycotina</taxon>
        <taxon>Sordariomycetes</taxon>
        <taxon>Hypocreomycetidae</taxon>
        <taxon>Hypocreales</taxon>
        <taxon>Clavicipitaceae</taxon>
        <taxon>Pochonia</taxon>
    </lineage>
</organism>
<dbReference type="AlphaFoldDB" id="A0A179FFW2"/>
<feature type="chain" id="PRO_5008101679" evidence="1">
    <location>
        <begin position="20"/>
        <end position="124"/>
    </location>
</feature>
<evidence type="ECO:0000256" key="1">
    <source>
        <dbReference type="SAM" id="SignalP"/>
    </source>
</evidence>
<sequence>MRFTSTAVLLTSLAAGIHAGVIAPREEIIEPRQDQQFFGTFDTFTDTVCSEGGSGITVDRDNVNGPLDGNVKSIKAYLPTCYLAIWNTLGGFPVRYIAPGDNGCYSISGTDLTWRAYCYFESQT</sequence>
<reference evidence="2 3" key="1">
    <citation type="journal article" date="2016" name="PLoS Pathog.">
        <title>Biosynthesis of antibiotic leucinostatins in bio-control fungus Purpureocillium lilacinum and their inhibition on phytophthora revealed by genome mining.</title>
        <authorList>
            <person name="Wang G."/>
            <person name="Liu Z."/>
            <person name="Lin R."/>
            <person name="Li E."/>
            <person name="Mao Z."/>
            <person name="Ling J."/>
            <person name="Yang Y."/>
            <person name="Yin W.B."/>
            <person name="Xie B."/>
        </authorList>
    </citation>
    <scope>NUCLEOTIDE SEQUENCE [LARGE SCALE GENOMIC DNA]</scope>
    <source>
        <strain evidence="2">170</strain>
    </source>
</reference>
<evidence type="ECO:0000313" key="2">
    <source>
        <dbReference type="EMBL" id="OAQ64495.1"/>
    </source>
</evidence>
<dbReference type="RefSeq" id="XP_018141809.1">
    <property type="nucleotide sequence ID" value="XM_018284902.1"/>
</dbReference>
<comment type="caution">
    <text evidence="2">The sequence shown here is derived from an EMBL/GenBank/DDBJ whole genome shotgun (WGS) entry which is preliminary data.</text>
</comment>
<gene>
    <name evidence="2" type="ORF">VFPPC_05761</name>
</gene>
<dbReference type="OrthoDB" id="10468227at2759"/>
<feature type="signal peptide" evidence="1">
    <location>
        <begin position="1"/>
        <end position="19"/>
    </location>
</feature>
<keyword evidence="1" id="KW-0732">Signal</keyword>
<name>A0A179FFW2_METCM</name>
<proteinExistence type="predicted"/>
<evidence type="ECO:0000313" key="3">
    <source>
        <dbReference type="Proteomes" id="UP000078397"/>
    </source>
</evidence>
<protein>
    <submittedName>
        <fullName evidence="2">Uncharacterized protein</fullName>
    </submittedName>
</protein>
<keyword evidence="3" id="KW-1185">Reference proteome</keyword>
<dbReference type="GeneID" id="28848896"/>
<dbReference type="Proteomes" id="UP000078397">
    <property type="component" value="Unassembled WGS sequence"/>
</dbReference>
<dbReference type="KEGG" id="pchm:VFPPC_05761"/>
<accession>A0A179FFW2</accession>
<dbReference type="EMBL" id="LSBJ02000005">
    <property type="protein sequence ID" value="OAQ64495.1"/>
    <property type="molecule type" value="Genomic_DNA"/>
</dbReference>